<comment type="similarity">
    <text evidence="2">Belongs to the RLP family.</text>
</comment>
<dbReference type="PANTHER" id="PTHR48063:SF103">
    <property type="entry name" value="LEUCINE-RICH RECEPTOR-LIKE KINASE FAMILY PROTEIN"/>
    <property type="match status" value="1"/>
</dbReference>
<dbReference type="InterPro" id="IPR001611">
    <property type="entry name" value="Leu-rich_rpt"/>
</dbReference>
<reference evidence="12" key="2">
    <citation type="submission" date="2022-03" db="EMBL/GenBank/DDBJ databases">
        <title>Draft title - Genomic analysis of global carrot germplasm unveils the trajectory of domestication and the origin of high carotenoid orange carrot.</title>
        <authorList>
            <person name="Iorizzo M."/>
            <person name="Ellison S."/>
            <person name="Senalik D."/>
            <person name="Macko-Podgorni A."/>
            <person name="Grzebelus D."/>
            <person name="Bostan H."/>
            <person name="Rolling W."/>
            <person name="Curaba J."/>
            <person name="Simon P."/>
        </authorList>
    </citation>
    <scope>NUCLEOTIDE SEQUENCE</scope>
    <source>
        <tissue evidence="12">Leaf</tissue>
    </source>
</reference>
<evidence type="ECO:0000313" key="12">
    <source>
        <dbReference type="EMBL" id="WOH09543.1"/>
    </source>
</evidence>
<evidence type="ECO:0000256" key="5">
    <source>
        <dbReference type="ARBA" id="ARBA00022692"/>
    </source>
</evidence>
<evidence type="ECO:0000256" key="11">
    <source>
        <dbReference type="SAM" id="SignalP"/>
    </source>
</evidence>
<dbReference type="InterPro" id="IPR003591">
    <property type="entry name" value="Leu-rich_rpt_typical-subtyp"/>
</dbReference>
<dbReference type="SMART" id="SM00365">
    <property type="entry name" value="LRR_SD22"/>
    <property type="match status" value="5"/>
</dbReference>
<evidence type="ECO:0000256" key="3">
    <source>
        <dbReference type="ARBA" id="ARBA00022475"/>
    </source>
</evidence>
<keyword evidence="8" id="KW-1133">Transmembrane helix</keyword>
<evidence type="ECO:0000256" key="2">
    <source>
        <dbReference type="ARBA" id="ARBA00009592"/>
    </source>
</evidence>
<name>A0AAF0XK56_DAUCS</name>
<accession>A0AAF0XK56</accession>
<keyword evidence="9" id="KW-0472">Membrane</keyword>
<dbReference type="Gene3D" id="3.80.10.10">
    <property type="entry name" value="Ribonuclease Inhibitor"/>
    <property type="match status" value="3"/>
</dbReference>
<dbReference type="FunFam" id="3.80.10.10:FF:000095">
    <property type="entry name" value="LRR receptor-like serine/threonine-protein kinase GSO1"/>
    <property type="match status" value="2"/>
</dbReference>
<evidence type="ECO:0000256" key="7">
    <source>
        <dbReference type="ARBA" id="ARBA00022737"/>
    </source>
</evidence>
<dbReference type="SUPFAM" id="SSF52047">
    <property type="entry name" value="RNI-like"/>
    <property type="match status" value="1"/>
</dbReference>
<dbReference type="PANTHER" id="PTHR48063">
    <property type="entry name" value="LRR RECEPTOR-LIKE KINASE"/>
    <property type="match status" value="1"/>
</dbReference>
<evidence type="ECO:0000256" key="9">
    <source>
        <dbReference type="ARBA" id="ARBA00023136"/>
    </source>
</evidence>
<dbReference type="SUPFAM" id="SSF52058">
    <property type="entry name" value="L domain-like"/>
    <property type="match status" value="1"/>
</dbReference>
<dbReference type="PROSITE" id="PS51450">
    <property type="entry name" value="LRR"/>
    <property type="match status" value="1"/>
</dbReference>
<dbReference type="PRINTS" id="PR00019">
    <property type="entry name" value="LEURICHRPT"/>
</dbReference>
<gene>
    <name evidence="12" type="ORF">DCAR_0729000</name>
</gene>
<feature type="chain" id="PRO_5042229373" description="Leucine-rich repeat-containing N-terminal plant-type domain-containing protein" evidence="11">
    <location>
        <begin position="24"/>
        <end position="835"/>
    </location>
</feature>
<evidence type="ECO:0000256" key="6">
    <source>
        <dbReference type="ARBA" id="ARBA00022729"/>
    </source>
</evidence>
<evidence type="ECO:0000313" key="13">
    <source>
        <dbReference type="Proteomes" id="UP000077755"/>
    </source>
</evidence>
<dbReference type="EMBL" id="CP093349">
    <property type="protein sequence ID" value="WOH09543.1"/>
    <property type="molecule type" value="Genomic_DNA"/>
</dbReference>
<dbReference type="FunFam" id="3.80.10.10:FF:000111">
    <property type="entry name" value="LRR receptor-like serine/threonine-protein kinase ERECTA"/>
    <property type="match status" value="1"/>
</dbReference>
<dbReference type="AlphaFoldDB" id="A0AAF0XK56"/>
<keyword evidence="13" id="KW-1185">Reference proteome</keyword>
<protein>
    <recommendedName>
        <fullName evidence="14">Leucine-rich repeat-containing N-terminal plant-type domain-containing protein</fullName>
    </recommendedName>
</protein>
<keyword evidence="4" id="KW-0433">Leucine-rich repeat</keyword>
<dbReference type="InterPro" id="IPR032675">
    <property type="entry name" value="LRR_dom_sf"/>
</dbReference>
<dbReference type="GO" id="GO:0005886">
    <property type="term" value="C:plasma membrane"/>
    <property type="evidence" value="ECO:0007669"/>
    <property type="project" value="UniProtKB-SubCell"/>
</dbReference>
<dbReference type="Pfam" id="PF00560">
    <property type="entry name" value="LRR_1"/>
    <property type="match status" value="6"/>
</dbReference>
<keyword evidence="7" id="KW-0677">Repeat</keyword>
<reference evidence="12" key="1">
    <citation type="journal article" date="2016" name="Nat. Genet.">
        <title>A high-quality carrot genome assembly provides new insights into carotenoid accumulation and asterid genome evolution.</title>
        <authorList>
            <person name="Iorizzo M."/>
            <person name="Ellison S."/>
            <person name="Senalik D."/>
            <person name="Zeng P."/>
            <person name="Satapoomin P."/>
            <person name="Huang J."/>
            <person name="Bowman M."/>
            <person name="Iovene M."/>
            <person name="Sanseverino W."/>
            <person name="Cavagnaro P."/>
            <person name="Yildiz M."/>
            <person name="Macko-Podgorni A."/>
            <person name="Moranska E."/>
            <person name="Grzebelus E."/>
            <person name="Grzebelus D."/>
            <person name="Ashrafi H."/>
            <person name="Zheng Z."/>
            <person name="Cheng S."/>
            <person name="Spooner D."/>
            <person name="Van Deynze A."/>
            <person name="Simon P."/>
        </authorList>
    </citation>
    <scope>NUCLEOTIDE SEQUENCE</scope>
    <source>
        <tissue evidence="12">Leaf</tissue>
    </source>
</reference>
<dbReference type="Pfam" id="PF13855">
    <property type="entry name" value="LRR_8"/>
    <property type="match status" value="2"/>
</dbReference>
<evidence type="ECO:0000256" key="10">
    <source>
        <dbReference type="ARBA" id="ARBA00023180"/>
    </source>
</evidence>
<organism evidence="12 13">
    <name type="scientific">Daucus carota subsp. sativus</name>
    <name type="common">Carrot</name>
    <dbReference type="NCBI Taxonomy" id="79200"/>
    <lineage>
        <taxon>Eukaryota</taxon>
        <taxon>Viridiplantae</taxon>
        <taxon>Streptophyta</taxon>
        <taxon>Embryophyta</taxon>
        <taxon>Tracheophyta</taxon>
        <taxon>Spermatophyta</taxon>
        <taxon>Magnoliopsida</taxon>
        <taxon>eudicotyledons</taxon>
        <taxon>Gunneridae</taxon>
        <taxon>Pentapetalae</taxon>
        <taxon>asterids</taxon>
        <taxon>campanulids</taxon>
        <taxon>Apiales</taxon>
        <taxon>Apiaceae</taxon>
        <taxon>Apioideae</taxon>
        <taxon>Scandiceae</taxon>
        <taxon>Daucinae</taxon>
        <taxon>Daucus</taxon>
        <taxon>Daucus sect. Daucus</taxon>
    </lineage>
</organism>
<proteinExistence type="inferred from homology"/>
<comment type="subcellular location">
    <subcellularLocation>
        <location evidence="1">Cell membrane</location>
        <topology evidence="1">Single-pass type I membrane protein</topology>
    </subcellularLocation>
</comment>
<sequence length="835" mass="93617">MSNEIRYLHYLLFFCYLLSSASELVSQDSTKMMVNVKCTETERQALLDVKRDLIDIMWSGVASDVHTGHVTSLNISYLNYFNNNNSCLHSLSNISYSLIHLRFLQYLDLSHNEFAVPNPSFIGSLTELVHLDLSEAGFRGVVPDELGNLFKLNFLDLSSNTFELSHVPKFIASFSSLNYLDLSDNQFSGALPHQFGNLSKLQYLDISSNKLQGQIPNSFGLMVGITYLNLSFNHLQGVIPNSLHHLSSLRIVDFNHNSLTGNLQDLLFLLPRATLQKLWIFKNQLTGSLPDITRFSLLKELNVDSNLLNGYLPKVFEHKLVLQSLDLSNNYLQELFLASCNLGPLFPTWIQNQTDIIGLDFSNTQISDTIPMWFWDITTTMQRLDLSSNKIKGIFASIPLYIEEIDLSANNFEGPVPLIPPQCSKIDLSHNKFSGNILPLSKVEATTLSFLDLSHNLLSGEVPDSWIYFQDLVFLDLGNNNFSGKIPMSIGYLASLRTLIFRNNSLNGGLPEFLRNSSSLGFVDFGLNNLSGVVPEWIGQDLTQLYALILKSNDFYGSVPHDLCHLSDIRFLDLSKNRISGSIPPCFSNLTAMVENEIGITDHYYTATYGVNFRQAIFSYFDDAFAGWKGKERECGSSFAYLKMIDLSSNELTGEIPIGITKLLDLNGLNLSRNKFDGEIPGQIGRLKKLESLDLSSNYFSGEIPQSMSGLTFLSYLDLSDNNLSGRIPSGSQLQLFNSSMYEGNAGLCGFPLTKRCDETRPESQPSSNGNEDDIFYERWLCVSATLGFTTAFCGVCVTLLLPSDQRHEDLLNFRDQIYVFMSTCIAKLKVRLEG</sequence>
<dbReference type="SMART" id="SM00369">
    <property type="entry name" value="LRR_TYP"/>
    <property type="match status" value="11"/>
</dbReference>
<dbReference type="GO" id="GO:0006952">
    <property type="term" value="P:defense response"/>
    <property type="evidence" value="ECO:0007669"/>
    <property type="project" value="UniProtKB-ARBA"/>
</dbReference>
<evidence type="ECO:0008006" key="14">
    <source>
        <dbReference type="Google" id="ProtNLM"/>
    </source>
</evidence>
<keyword evidence="10" id="KW-0325">Glycoprotein</keyword>
<keyword evidence="3" id="KW-1003">Cell membrane</keyword>
<dbReference type="GO" id="GO:0051707">
    <property type="term" value="P:response to other organism"/>
    <property type="evidence" value="ECO:0007669"/>
    <property type="project" value="UniProtKB-ARBA"/>
</dbReference>
<keyword evidence="6 11" id="KW-0732">Signal</keyword>
<dbReference type="InterPro" id="IPR046956">
    <property type="entry name" value="RLP23-like"/>
</dbReference>
<evidence type="ECO:0000256" key="8">
    <source>
        <dbReference type="ARBA" id="ARBA00022989"/>
    </source>
</evidence>
<keyword evidence="5" id="KW-0812">Transmembrane</keyword>
<evidence type="ECO:0000256" key="4">
    <source>
        <dbReference type="ARBA" id="ARBA00022614"/>
    </source>
</evidence>
<evidence type="ECO:0000256" key="1">
    <source>
        <dbReference type="ARBA" id="ARBA00004251"/>
    </source>
</evidence>
<feature type="signal peptide" evidence="11">
    <location>
        <begin position="1"/>
        <end position="23"/>
    </location>
</feature>
<dbReference type="Proteomes" id="UP000077755">
    <property type="component" value="Chromosome 7"/>
</dbReference>